<dbReference type="PANTHER" id="PTHR20854">
    <property type="entry name" value="INOSITOL MONOPHOSPHATASE"/>
    <property type="match status" value="1"/>
</dbReference>
<dbReference type="EC" id="3.1.3.25" evidence="8"/>
<evidence type="ECO:0000256" key="3">
    <source>
        <dbReference type="ARBA" id="ARBA00009759"/>
    </source>
</evidence>
<comment type="catalytic activity">
    <reaction evidence="1 8">
        <text>a myo-inositol phosphate + H2O = myo-inositol + phosphate</text>
        <dbReference type="Rhea" id="RHEA:24056"/>
        <dbReference type="ChEBI" id="CHEBI:15377"/>
        <dbReference type="ChEBI" id="CHEBI:17268"/>
        <dbReference type="ChEBI" id="CHEBI:43474"/>
        <dbReference type="ChEBI" id="CHEBI:84139"/>
        <dbReference type="EC" id="3.1.3.25"/>
    </reaction>
</comment>
<proteinExistence type="inferred from homology"/>
<evidence type="ECO:0000256" key="1">
    <source>
        <dbReference type="ARBA" id="ARBA00001033"/>
    </source>
</evidence>
<keyword evidence="6 7" id="KW-0460">Magnesium</keyword>
<evidence type="ECO:0000256" key="6">
    <source>
        <dbReference type="ARBA" id="ARBA00022842"/>
    </source>
</evidence>
<keyword evidence="5 8" id="KW-0378">Hydrolase</keyword>
<dbReference type="UniPathway" id="UPA00823">
    <property type="reaction ID" value="UER00788"/>
</dbReference>
<dbReference type="Proteomes" id="UP000287166">
    <property type="component" value="Unassembled WGS sequence"/>
</dbReference>
<dbReference type="GeneID" id="38774252"/>
<feature type="binding site" evidence="7">
    <location>
        <position position="80"/>
    </location>
    <ligand>
        <name>Mg(2+)</name>
        <dbReference type="ChEBI" id="CHEBI:18420"/>
        <label>1</label>
        <note>catalytic</note>
    </ligand>
</feature>
<dbReference type="PROSITE" id="PS00629">
    <property type="entry name" value="IMP_1"/>
    <property type="match status" value="1"/>
</dbReference>
<reference evidence="9 10" key="1">
    <citation type="journal article" date="2018" name="Sci. Rep.">
        <title>Genome sequence of the cauliflower mushroom Sparassis crispa (Hanabiratake) and its association with beneficial usage.</title>
        <authorList>
            <person name="Kiyama R."/>
            <person name="Furutani Y."/>
            <person name="Kawaguchi K."/>
            <person name="Nakanishi T."/>
        </authorList>
    </citation>
    <scope>NUCLEOTIDE SEQUENCE [LARGE SCALE GENOMIC DNA]</scope>
</reference>
<feature type="binding site" evidence="7">
    <location>
        <position position="247"/>
    </location>
    <ligand>
        <name>Mg(2+)</name>
        <dbReference type="ChEBI" id="CHEBI:18420"/>
        <label>1</label>
        <note>catalytic</note>
    </ligand>
</feature>
<sequence>MSARTELSASDLQEILAFTVKLARSAGALILEGSEAIRASGHVDEKKNSVDLVTEYDVRVEELVKKELGSHYPTFKFIGEESYAAGSRQPLTDEPTFCVDPIDGTTNFIHGFPHVCISLGLIYKRTPVLGVIYNPFLEQLYTAVKGHGAFLAQGARLAARLPLAQPRPLPSLSQALIGVEWGSDRSSNGIRVKGESFKRLAGNPKEGVEGGRMAHSLRSLGSAALNYGLVAQGGMDIYWEIGCWPWDICAGAIIAQEAGCFVAGSHDAPLDNVVNEDILVGRKYIVIRAIGDTETEKGVDAQKRLIKEFYETVEDIEPN</sequence>
<dbReference type="EMBL" id="BFAD01000001">
    <property type="protein sequence ID" value="GBE77335.1"/>
    <property type="molecule type" value="Genomic_DNA"/>
</dbReference>
<dbReference type="AlphaFoldDB" id="A0A401G596"/>
<feature type="binding site" evidence="7">
    <location>
        <position position="100"/>
    </location>
    <ligand>
        <name>Mg(2+)</name>
        <dbReference type="ChEBI" id="CHEBI:18420"/>
        <label>1</label>
        <note>catalytic</note>
    </ligand>
</feature>
<accession>A0A401G596</accession>
<dbReference type="Gene3D" id="3.40.190.80">
    <property type="match status" value="1"/>
</dbReference>
<evidence type="ECO:0000256" key="4">
    <source>
        <dbReference type="ARBA" id="ARBA00022723"/>
    </source>
</evidence>
<evidence type="ECO:0000256" key="8">
    <source>
        <dbReference type="RuleBase" id="RU364068"/>
    </source>
</evidence>
<comment type="caution">
    <text evidence="9">The sequence shown here is derived from an EMBL/GenBank/DDBJ whole genome shotgun (WGS) entry which is preliminary data.</text>
</comment>
<dbReference type="PANTHER" id="PTHR20854:SF4">
    <property type="entry name" value="INOSITOL-1-MONOPHOSPHATASE-RELATED"/>
    <property type="match status" value="1"/>
</dbReference>
<evidence type="ECO:0000313" key="10">
    <source>
        <dbReference type="Proteomes" id="UP000287166"/>
    </source>
</evidence>
<name>A0A401G596_9APHY</name>
<dbReference type="InterPro" id="IPR033942">
    <property type="entry name" value="IMPase"/>
</dbReference>
<keyword evidence="10" id="KW-1185">Reference proteome</keyword>
<dbReference type="FunFam" id="3.30.540.10:FF:000004">
    <property type="entry name" value="Inositol-1-monophosphatase"/>
    <property type="match status" value="1"/>
</dbReference>
<evidence type="ECO:0000313" key="9">
    <source>
        <dbReference type="EMBL" id="GBE77335.1"/>
    </source>
</evidence>
<dbReference type="InterPro" id="IPR020583">
    <property type="entry name" value="Inositol_monoP_metal-BS"/>
</dbReference>
<comment type="pathway">
    <text evidence="8">Polyol metabolism; myo-inositol biosynthesis; myo-inositol from D-glucose 6-phosphate: step 2/2.</text>
</comment>
<evidence type="ECO:0000256" key="2">
    <source>
        <dbReference type="ARBA" id="ARBA00001946"/>
    </source>
</evidence>
<gene>
    <name evidence="9" type="ORF">SCP_0102080</name>
</gene>
<dbReference type="GO" id="GO:0006021">
    <property type="term" value="P:inositol biosynthetic process"/>
    <property type="evidence" value="ECO:0007669"/>
    <property type="project" value="UniProtKB-UniPathway"/>
</dbReference>
<evidence type="ECO:0000256" key="5">
    <source>
        <dbReference type="ARBA" id="ARBA00022801"/>
    </source>
</evidence>
<dbReference type="PRINTS" id="PR00377">
    <property type="entry name" value="IMPHPHTASES"/>
</dbReference>
<dbReference type="GO" id="GO:0007165">
    <property type="term" value="P:signal transduction"/>
    <property type="evidence" value="ECO:0007669"/>
    <property type="project" value="TreeGrafter"/>
</dbReference>
<protein>
    <recommendedName>
        <fullName evidence="8">Inositol-1-monophosphatase</fullName>
        <ecNumber evidence="8">3.1.3.25</ecNumber>
    </recommendedName>
</protein>
<dbReference type="InterPro" id="IPR000760">
    <property type="entry name" value="Inositol_monophosphatase-like"/>
</dbReference>
<organism evidence="9 10">
    <name type="scientific">Sparassis crispa</name>
    <dbReference type="NCBI Taxonomy" id="139825"/>
    <lineage>
        <taxon>Eukaryota</taxon>
        <taxon>Fungi</taxon>
        <taxon>Dikarya</taxon>
        <taxon>Basidiomycota</taxon>
        <taxon>Agaricomycotina</taxon>
        <taxon>Agaricomycetes</taxon>
        <taxon>Polyporales</taxon>
        <taxon>Sparassidaceae</taxon>
        <taxon>Sparassis</taxon>
    </lineage>
</organism>
<dbReference type="GO" id="GO:0046872">
    <property type="term" value="F:metal ion binding"/>
    <property type="evidence" value="ECO:0007669"/>
    <property type="project" value="UniProtKB-KW"/>
</dbReference>
<evidence type="ECO:0000256" key="7">
    <source>
        <dbReference type="PIRSR" id="PIRSR600760-2"/>
    </source>
</evidence>
<dbReference type="GO" id="GO:0008934">
    <property type="term" value="F:inositol monophosphate 1-phosphatase activity"/>
    <property type="evidence" value="ECO:0007669"/>
    <property type="project" value="InterPro"/>
</dbReference>
<feature type="binding site" evidence="7">
    <location>
        <position position="102"/>
    </location>
    <ligand>
        <name>Mg(2+)</name>
        <dbReference type="ChEBI" id="CHEBI:18420"/>
        <label>1</label>
        <note>catalytic</note>
    </ligand>
</feature>
<keyword evidence="4 7" id="KW-0479">Metal-binding</keyword>
<feature type="binding site" evidence="7">
    <location>
        <position position="103"/>
    </location>
    <ligand>
        <name>Mg(2+)</name>
        <dbReference type="ChEBI" id="CHEBI:18420"/>
        <label>1</label>
        <note>catalytic</note>
    </ligand>
</feature>
<comment type="cofactor">
    <cofactor evidence="2 7 8">
        <name>Mg(2+)</name>
        <dbReference type="ChEBI" id="CHEBI:18420"/>
    </cofactor>
</comment>
<dbReference type="OrthoDB" id="10254945at2759"/>
<dbReference type="STRING" id="139825.A0A401G596"/>
<comment type="similarity">
    <text evidence="3 8">Belongs to the inositol monophosphatase superfamily.</text>
</comment>
<dbReference type="InParanoid" id="A0A401G596"/>
<dbReference type="SUPFAM" id="SSF56655">
    <property type="entry name" value="Carbohydrate phosphatase"/>
    <property type="match status" value="1"/>
</dbReference>
<dbReference type="RefSeq" id="XP_027608248.1">
    <property type="nucleotide sequence ID" value="XM_027752447.1"/>
</dbReference>
<dbReference type="CDD" id="cd01639">
    <property type="entry name" value="IMPase"/>
    <property type="match status" value="1"/>
</dbReference>
<dbReference type="Pfam" id="PF00459">
    <property type="entry name" value="Inositol_P"/>
    <property type="match status" value="1"/>
</dbReference>
<dbReference type="Gene3D" id="3.30.540.10">
    <property type="entry name" value="Fructose-1,6-Bisphosphatase, subunit A, domain 1"/>
    <property type="match status" value="1"/>
</dbReference>